<dbReference type="Gene3D" id="3.30.70.2660">
    <property type="match status" value="1"/>
</dbReference>
<dbReference type="GO" id="GO:0051607">
    <property type="term" value="P:defense response to virus"/>
    <property type="evidence" value="ECO:0007669"/>
    <property type="project" value="UniProtKB-KW"/>
</dbReference>
<evidence type="ECO:0008006" key="4">
    <source>
        <dbReference type="Google" id="ProtNLM"/>
    </source>
</evidence>
<evidence type="ECO:0000313" key="2">
    <source>
        <dbReference type="EMBL" id="OYD17001.1"/>
    </source>
</evidence>
<dbReference type="NCBIfam" id="TIGR02593">
    <property type="entry name" value="CRISPR_cas5"/>
    <property type="match status" value="1"/>
</dbReference>
<dbReference type="Pfam" id="PF09704">
    <property type="entry name" value="Cas_Cas5d"/>
    <property type="match status" value="1"/>
</dbReference>
<sequence length="260" mass="29520">MSDAMKPDRMLIFDLKGTWAHFRKVYTTSSSLTYAFPPRTTVTGLVAGILGRPRNSYYEEFSIERCRVALSIRIPSRRIIQTVNYIRTKSPSEFIGSGGPTQIPLEFLVPAQEEQNLCFRVYFWHENPDLMGELQSLLSQGKSVFPPYLGITECPGTATLVDAVSVELHPEGTNSPKPIATVLPVDQVQPDALHLEDGIQIMKEDRVPLEFNAERYLRRIKDFLHERNCRPIRLSPSGAVFHAIYNDDGETKDEWGVFME</sequence>
<evidence type="ECO:0000313" key="3">
    <source>
        <dbReference type="Proteomes" id="UP000215559"/>
    </source>
</evidence>
<dbReference type="EMBL" id="NOZP01000029">
    <property type="protein sequence ID" value="OYD17001.1"/>
    <property type="molecule type" value="Genomic_DNA"/>
</dbReference>
<dbReference type="GO" id="GO:0043571">
    <property type="term" value="P:maintenance of CRISPR repeat elements"/>
    <property type="evidence" value="ECO:0007669"/>
    <property type="project" value="InterPro"/>
</dbReference>
<dbReference type="AlphaFoldDB" id="A0A235BXM3"/>
<proteinExistence type="predicted"/>
<protein>
    <recommendedName>
        <fullName evidence="4">Type I-B CRISPR-associated protein Cas5</fullName>
    </recommendedName>
</protein>
<dbReference type="InterPro" id="IPR013422">
    <property type="entry name" value="CRISPR-assoc_prot_Cas5_N"/>
</dbReference>
<comment type="caution">
    <text evidence="2">The sequence shown here is derived from an EMBL/GenBank/DDBJ whole genome shotgun (WGS) entry which is preliminary data.</text>
</comment>
<dbReference type="InterPro" id="IPR021124">
    <property type="entry name" value="CRISPR-assoc_prot_Cas5"/>
</dbReference>
<dbReference type="Proteomes" id="UP000215559">
    <property type="component" value="Unassembled WGS sequence"/>
</dbReference>
<evidence type="ECO:0000256" key="1">
    <source>
        <dbReference type="ARBA" id="ARBA00023118"/>
    </source>
</evidence>
<reference evidence="2 3" key="1">
    <citation type="submission" date="2017-07" db="EMBL/GenBank/DDBJ databases">
        <title>Recovery of genomes from metagenomes via a dereplication, aggregation, and scoring strategy.</title>
        <authorList>
            <person name="Sieber C.M."/>
            <person name="Probst A.J."/>
            <person name="Sharrar A."/>
            <person name="Thomas B.C."/>
            <person name="Hess M."/>
            <person name="Tringe S.G."/>
            <person name="Banfield J.F."/>
        </authorList>
    </citation>
    <scope>NUCLEOTIDE SEQUENCE [LARGE SCALE GENOMIC DNA]</scope>
    <source>
        <strain evidence="2">JGI_Cruoil_03_51_56</strain>
    </source>
</reference>
<name>A0A235BXM3_UNCW3</name>
<organism evidence="2 3">
    <name type="scientific">candidate division WOR-3 bacterium JGI_Cruoil_03_51_56</name>
    <dbReference type="NCBI Taxonomy" id="1973747"/>
    <lineage>
        <taxon>Bacteria</taxon>
        <taxon>Bacteria division WOR-3</taxon>
    </lineage>
</organism>
<gene>
    <name evidence="2" type="ORF">CH330_01180</name>
</gene>
<keyword evidence="1" id="KW-0051">Antiviral defense</keyword>
<accession>A0A235BXM3</accession>